<proteinExistence type="predicted"/>
<name>A0A4P7MW13_PYROR</name>
<evidence type="ECO:0000313" key="3">
    <source>
        <dbReference type="Proteomes" id="UP000294847"/>
    </source>
</evidence>
<accession>A0A4P7MW13</accession>
<feature type="chain" id="PRO_5020850826" evidence="1">
    <location>
        <begin position="17"/>
        <end position="63"/>
    </location>
</feature>
<sequence>MRKGILFLIMIWAAICSQMSGNAFVSHYLSPEEISDIREVDVEAKKEQIEVAPKSIKMAVVGS</sequence>
<dbReference type="AlphaFoldDB" id="A0A4P7MW13"/>
<evidence type="ECO:0000313" key="2">
    <source>
        <dbReference type="EMBL" id="QBZ54133.1"/>
    </source>
</evidence>
<dbReference type="EMBL" id="CP034204">
    <property type="protein sequence ID" value="QBZ54133.1"/>
    <property type="molecule type" value="Genomic_DNA"/>
</dbReference>
<feature type="signal peptide" evidence="1">
    <location>
        <begin position="1"/>
        <end position="16"/>
    </location>
</feature>
<evidence type="ECO:0000256" key="1">
    <source>
        <dbReference type="SAM" id="SignalP"/>
    </source>
</evidence>
<organism evidence="2 3">
    <name type="scientific">Pyricularia oryzae</name>
    <name type="common">Rice blast fungus</name>
    <name type="synonym">Magnaporthe oryzae</name>
    <dbReference type="NCBI Taxonomy" id="318829"/>
    <lineage>
        <taxon>Eukaryota</taxon>
        <taxon>Fungi</taxon>
        <taxon>Dikarya</taxon>
        <taxon>Ascomycota</taxon>
        <taxon>Pezizomycotina</taxon>
        <taxon>Sordariomycetes</taxon>
        <taxon>Sordariomycetidae</taxon>
        <taxon>Magnaporthales</taxon>
        <taxon>Pyriculariaceae</taxon>
        <taxon>Pyricularia</taxon>
    </lineage>
</organism>
<gene>
    <name evidence="2" type="ORF">PoMZ_09826</name>
</gene>
<protein>
    <submittedName>
        <fullName evidence="2">Uncharacterized protein</fullName>
    </submittedName>
</protein>
<reference evidence="2 3" key="1">
    <citation type="journal article" date="2019" name="Mol. Biol. Evol.">
        <title>Blast fungal genomes show frequent chromosomal changes, gene gains and losses, and effector gene turnover.</title>
        <authorList>
            <person name="Gomez Luciano L.B."/>
            <person name="Jason Tsai I."/>
            <person name="Chuma I."/>
            <person name="Tosa Y."/>
            <person name="Chen Y.H."/>
            <person name="Li J.Y."/>
            <person name="Li M.Y."/>
            <person name="Jade Lu M.Y."/>
            <person name="Nakayashiki H."/>
            <person name="Li W.H."/>
        </authorList>
    </citation>
    <scope>NUCLEOTIDE SEQUENCE [LARGE SCALE GENOMIC DNA]</scope>
    <source>
        <strain evidence="2">MZ5-1-6</strain>
    </source>
</reference>
<keyword evidence="1" id="KW-0732">Signal</keyword>
<dbReference type="Proteomes" id="UP000294847">
    <property type="component" value="Chromosome 1"/>
</dbReference>